<evidence type="ECO:0000313" key="2">
    <source>
        <dbReference type="EMBL" id="WUQ12373.1"/>
    </source>
</evidence>
<evidence type="ECO:0000313" key="3">
    <source>
        <dbReference type="Proteomes" id="UP001432039"/>
    </source>
</evidence>
<evidence type="ECO:0000256" key="1">
    <source>
        <dbReference type="SAM" id="MobiDB-lite"/>
    </source>
</evidence>
<gene>
    <name evidence="2" type="ORF">OG517_13520</name>
</gene>
<sequence>MAKLTPTNNTPGLHISKPSASEPATASAVCHCGASASAKGDAQVGALVAGWNANHGSAHARGGAE</sequence>
<organism evidence="2 3">
    <name type="scientific">Streptomyces virginiae</name>
    <name type="common">Streptomyces cinnamonensis</name>
    <dbReference type="NCBI Taxonomy" id="1961"/>
    <lineage>
        <taxon>Bacteria</taxon>
        <taxon>Bacillati</taxon>
        <taxon>Actinomycetota</taxon>
        <taxon>Actinomycetes</taxon>
        <taxon>Kitasatosporales</taxon>
        <taxon>Streptomycetaceae</taxon>
        <taxon>Streptomyces</taxon>
    </lineage>
</organism>
<proteinExistence type="predicted"/>
<feature type="compositionally biased region" description="Polar residues" evidence="1">
    <location>
        <begin position="1"/>
        <end position="11"/>
    </location>
</feature>
<dbReference type="RefSeq" id="WP_328961648.1">
    <property type="nucleotide sequence ID" value="NZ_CP108090.1"/>
</dbReference>
<name>A0ABZ1TAI4_STRVG</name>
<accession>A0ABZ1TAI4</accession>
<keyword evidence="3" id="KW-1185">Reference proteome</keyword>
<reference evidence="2" key="1">
    <citation type="submission" date="2022-10" db="EMBL/GenBank/DDBJ databases">
        <title>The complete genomes of actinobacterial strains from the NBC collection.</title>
        <authorList>
            <person name="Joergensen T.S."/>
            <person name="Alvarez Arevalo M."/>
            <person name="Sterndorff E.B."/>
            <person name="Faurdal D."/>
            <person name="Vuksanovic O."/>
            <person name="Mourched A.-S."/>
            <person name="Charusanti P."/>
            <person name="Shaw S."/>
            <person name="Blin K."/>
            <person name="Weber T."/>
        </authorList>
    </citation>
    <scope>NUCLEOTIDE SEQUENCE</scope>
    <source>
        <strain evidence="2">NBC_00248</strain>
    </source>
</reference>
<protein>
    <submittedName>
        <fullName evidence="2">Uncharacterized protein</fullName>
    </submittedName>
</protein>
<dbReference type="Proteomes" id="UP001432039">
    <property type="component" value="Chromosome"/>
</dbReference>
<dbReference type="EMBL" id="CP108090">
    <property type="protein sequence ID" value="WUQ12373.1"/>
    <property type="molecule type" value="Genomic_DNA"/>
</dbReference>
<feature type="region of interest" description="Disordered" evidence="1">
    <location>
        <begin position="1"/>
        <end position="21"/>
    </location>
</feature>